<proteinExistence type="predicted"/>
<comment type="caution">
    <text evidence="1">The sequence shown here is derived from an EMBL/GenBank/DDBJ whole genome shotgun (WGS) entry which is preliminary data.</text>
</comment>
<dbReference type="EMBL" id="JAQPYS010000011">
    <property type="protein sequence ID" value="MDC7135059.1"/>
    <property type="molecule type" value="Genomic_DNA"/>
</dbReference>
<organism evidence="1 2">
    <name type="scientific">Bacteroides zhangwenhongii</name>
    <dbReference type="NCBI Taxonomy" id="2650157"/>
    <lineage>
        <taxon>Bacteria</taxon>
        <taxon>Pseudomonadati</taxon>
        <taxon>Bacteroidota</taxon>
        <taxon>Bacteroidia</taxon>
        <taxon>Bacteroidales</taxon>
        <taxon>Bacteroidaceae</taxon>
        <taxon>Bacteroides</taxon>
    </lineage>
</organism>
<evidence type="ECO:0000313" key="1">
    <source>
        <dbReference type="EMBL" id="MDC7135059.1"/>
    </source>
</evidence>
<dbReference type="RefSeq" id="WP_229102128.1">
    <property type="nucleotide sequence ID" value="NZ_JAQPYS010000011.1"/>
</dbReference>
<gene>
    <name evidence="1" type="ORF">PQG98_01695</name>
</gene>
<reference evidence="1 2" key="1">
    <citation type="submission" date="2023-01" db="EMBL/GenBank/DDBJ databases">
        <title>Exploring GABA producing Bacteroides strains toward improving mental health.</title>
        <authorList>
            <person name="Yousuf B."/>
            <person name="Bouhlel N.E."/>
            <person name="Mottawea W."/>
            <person name="Hammami R."/>
        </authorList>
    </citation>
    <scope>NUCLEOTIDE SEQUENCE [LARGE SCALE GENOMIC DNA]</scope>
    <source>
        <strain evidence="1 2">UO.H1054</strain>
    </source>
</reference>
<sequence length="360" mass="43202">MNNINDLIYNIQNLKQLQLKIDECQNLKDGIQLQTNMACLALLRRYILDEVGVGSVLFRNLIRKYYPLGDEQIVKYETSVYPQSHKIVEERKFVIDPRNWYNITNLNVLRRKGPTFSIDNNLYCAYFKYYRTTVKSYNIVYSTVITEILSLDELFRSGKLEDERIISRGRELMDFFRYNYYVDFHNSLNDPRSAYYLVKNEFTKWSWDLVKEIIDKEGPYSRLSYLLQNNGFFAQMGIGNIVETLTRLQELLKNTISKDVWNEVVDRYKNMGIKLYSYSPDISKNFIIEHQDELDWLVLQRNPYIQWDLELINIFLRRYKMLIPEYEWEVQLGGSHAMYYAIEDFLNDSILNDIEKLYRQ</sequence>
<keyword evidence="2" id="KW-1185">Reference proteome</keyword>
<evidence type="ECO:0008006" key="3">
    <source>
        <dbReference type="Google" id="ProtNLM"/>
    </source>
</evidence>
<accession>A0ABT5H3J7</accession>
<protein>
    <recommendedName>
        <fullName evidence="3">Abi family protein</fullName>
    </recommendedName>
</protein>
<evidence type="ECO:0000313" key="2">
    <source>
        <dbReference type="Proteomes" id="UP001215398"/>
    </source>
</evidence>
<dbReference type="Proteomes" id="UP001215398">
    <property type="component" value="Unassembled WGS sequence"/>
</dbReference>
<name>A0ABT5H3J7_9BACE</name>